<reference evidence="8" key="1">
    <citation type="submission" date="2023-06" db="EMBL/GenBank/DDBJ databases">
        <title>Cytophagales bacterium Strain LB-30, isolated from soil.</title>
        <authorList>
            <person name="Liu B."/>
        </authorList>
    </citation>
    <scope>NUCLEOTIDE SEQUENCE</scope>
    <source>
        <strain evidence="8">LB-30</strain>
    </source>
</reference>
<feature type="domain" description="Phosphotyrosine protein phosphatase I" evidence="7">
    <location>
        <begin position="9"/>
        <end position="161"/>
    </location>
</feature>
<organism evidence="8 9">
    <name type="scientific">Shiella aurantiaca</name>
    <dbReference type="NCBI Taxonomy" id="3058365"/>
    <lineage>
        <taxon>Bacteria</taxon>
        <taxon>Pseudomonadati</taxon>
        <taxon>Bacteroidota</taxon>
        <taxon>Cytophagia</taxon>
        <taxon>Cytophagales</taxon>
        <taxon>Shiellaceae</taxon>
        <taxon>Shiella</taxon>
    </lineage>
</organism>
<name>A0ABT8F9Q3_9BACT</name>
<evidence type="ECO:0000259" key="7">
    <source>
        <dbReference type="SMART" id="SM00226"/>
    </source>
</evidence>
<evidence type="ECO:0000256" key="3">
    <source>
        <dbReference type="ARBA" id="ARBA00013064"/>
    </source>
</evidence>
<evidence type="ECO:0000313" key="9">
    <source>
        <dbReference type="Proteomes" id="UP001168552"/>
    </source>
</evidence>
<dbReference type="Proteomes" id="UP001168552">
    <property type="component" value="Unassembled WGS sequence"/>
</dbReference>
<dbReference type="EMBL" id="JAUHJS010000009">
    <property type="protein sequence ID" value="MDN4166931.1"/>
    <property type="molecule type" value="Genomic_DNA"/>
</dbReference>
<dbReference type="InterPro" id="IPR036196">
    <property type="entry name" value="Ptyr_pPase_sf"/>
</dbReference>
<dbReference type="InterPro" id="IPR017867">
    <property type="entry name" value="Tyr_phospatase_low_mol_wt"/>
</dbReference>
<dbReference type="PRINTS" id="PR00720">
    <property type="entry name" value="MAMMALPTPASE"/>
</dbReference>
<evidence type="ECO:0000256" key="1">
    <source>
        <dbReference type="ARBA" id="ARBA00004496"/>
    </source>
</evidence>
<comment type="caution">
    <text evidence="8">The sequence shown here is derived from an EMBL/GenBank/DDBJ whole genome shotgun (WGS) entry which is preliminary data.</text>
</comment>
<dbReference type="CDD" id="cd16343">
    <property type="entry name" value="LMWPTP"/>
    <property type="match status" value="1"/>
</dbReference>
<dbReference type="InterPro" id="IPR002115">
    <property type="entry name" value="Tyr_Pase_low_mol_wt_mml"/>
</dbReference>
<evidence type="ECO:0000256" key="4">
    <source>
        <dbReference type="ARBA" id="ARBA00022490"/>
    </source>
</evidence>
<gene>
    <name evidence="8" type="ORF">QWY31_15575</name>
</gene>
<keyword evidence="9" id="KW-1185">Reference proteome</keyword>
<comment type="similarity">
    <text evidence="2">Belongs to the low molecular weight phosphotyrosine protein phosphatase family.</text>
</comment>
<dbReference type="SMART" id="SM00226">
    <property type="entry name" value="LMWPc"/>
    <property type="match status" value="1"/>
</dbReference>
<evidence type="ECO:0000256" key="6">
    <source>
        <dbReference type="ARBA" id="ARBA00022912"/>
    </source>
</evidence>
<dbReference type="InterPro" id="IPR050438">
    <property type="entry name" value="LMW_PTPase"/>
</dbReference>
<dbReference type="PANTHER" id="PTHR11717">
    <property type="entry name" value="LOW MOLECULAR WEIGHT PROTEIN TYROSINE PHOSPHATASE"/>
    <property type="match status" value="1"/>
</dbReference>
<keyword evidence="4" id="KW-0963">Cytoplasm</keyword>
<proteinExistence type="inferred from homology"/>
<dbReference type="InterPro" id="IPR023485">
    <property type="entry name" value="Ptyr_pPase"/>
</dbReference>
<keyword evidence="5 8" id="KW-0378">Hydrolase</keyword>
<evidence type="ECO:0000313" key="8">
    <source>
        <dbReference type="EMBL" id="MDN4166931.1"/>
    </source>
</evidence>
<evidence type="ECO:0000256" key="2">
    <source>
        <dbReference type="ARBA" id="ARBA00011063"/>
    </source>
</evidence>
<dbReference type="SUPFAM" id="SSF52788">
    <property type="entry name" value="Phosphotyrosine protein phosphatases I"/>
    <property type="match status" value="1"/>
</dbReference>
<dbReference type="RefSeq" id="WP_320005470.1">
    <property type="nucleotide sequence ID" value="NZ_JAUHJS010000009.1"/>
</dbReference>
<dbReference type="GO" id="GO:0004725">
    <property type="term" value="F:protein tyrosine phosphatase activity"/>
    <property type="evidence" value="ECO:0007669"/>
    <property type="project" value="UniProtKB-EC"/>
</dbReference>
<evidence type="ECO:0000256" key="5">
    <source>
        <dbReference type="ARBA" id="ARBA00022801"/>
    </source>
</evidence>
<accession>A0ABT8F9Q3</accession>
<comment type="subcellular location">
    <subcellularLocation>
        <location evidence="1">Cytoplasm</location>
    </subcellularLocation>
</comment>
<protein>
    <recommendedName>
        <fullName evidence="3">protein-tyrosine-phosphatase</fullName>
        <ecNumber evidence="3">3.1.3.48</ecNumber>
    </recommendedName>
</protein>
<keyword evidence="6" id="KW-0904">Protein phosphatase</keyword>
<dbReference type="PRINTS" id="PR00719">
    <property type="entry name" value="LMWPTPASE"/>
</dbReference>
<sequence length="169" mass="19238">MLPSSILPIRVLFVCLGNICRSPLAEGIFKKMVKQKGLSDSLVCDSAGTSDYHVGEGPDKRTINNAKMNGIALEHKAQQIDLQDFMNFDYIVVMDAKNHRDVKLLKEQVPQPRAKVLLMRHFDPEEIRDTLDVPDPYFGGESGFQKVYGILYRSVLNFIDFLEKEHLKK</sequence>
<dbReference type="Pfam" id="PF01451">
    <property type="entry name" value="LMWPc"/>
    <property type="match status" value="1"/>
</dbReference>
<dbReference type="Gene3D" id="3.40.50.2300">
    <property type="match status" value="1"/>
</dbReference>
<dbReference type="PANTHER" id="PTHR11717:SF7">
    <property type="entry name" value="LOW MOLECULAR WEIGHT PHOSPHOTYROSINE PROTEIN PHOSPHATASE"/>
    <property type="match status" value="1"/>
</dbReference>
<dbReference type="EC" id="3.1.3.48" evidence="3"/>